<organism evidence="1 2">
    <name type="scientific">Kitasatospora cathayae</name>
    <dbReference type="NCBI Taxonomy" id="3004092"/>
    <lineage>
        <taxon>Bacteria</taxon>
        <taxon>Bacillati</taxon>
        <taxon>Actinomycetota</taxon>
        <taxon>Actinomycetes</taxon>
        <taxon>Kitasatosporales</taxon>
        <taxon>Streptomycetaceae</taxon>
        <taxon>Kitasatospora</taxon>
    </lineage>
</organism>
<keyword evidence="2" id="KW-1185">Reference proteome</keyword>
<evidence type="ECO:0000313" key="2">
    <source>
        <dbReference type="Proteomes" id="UP001212821"/>
    </source>
</evidence>
<proteinExistence type="predicted"/>
<name>A0ABY7PVI4_9ACTN</name>
<sequence>MTGRHRRTPEPEFPADADHRLRAIAEQRPVVEEGVVLFPGSDRPYLYRTVYEPDGTAKRSLLRIDPGPRAD</sequence>
<dbReference type="EMBL" id="CP115450">
    <property type="protein sequence ID" value="WBP84433.1"/>
    <property type="molecule type" value="Genomic_DNA"/>
</dbReference>
<evidence type="ECO:0000313" key="1">
    <source>
        <dbReference type="EMBL" id="WBP84433.1"/>
    </source>
</evidence>
<accession>A0ABY7PVI4</accession>
<reference evidence="2" key="1">
    <citation type="submission" date="2022-12" db="EMBL/GenBank/DDBJ databases">
        <authorList>
            <person name="Mo P."/>
        </authorList>
    </citation>
    <scope>NUCLEOTIDE SEQUENCE [LARGE SCALE GENOMIC DNA]</scope>
    <source>
        <strain evidence="2">HUAS 3-15</strain>
    </source>
</reference>
<dbReference type="Proteomes" id="UP001212821">
    <property type="component" value="Chromosome"/>
</dbReference>
<protein>
    <submittedName>
        <fullName evidence="1">Uncharacterized protein</fullName>
    </submittedName>
</protein>
<dbReference type="RefSeq" id="WP_270139648.1">
    <property type="nucleotide sequence ID" value="NZ_CP115450.1"/>
</dbReference>
<gene>
    <name evidence="1" type="ORF">O1G21_00240</name>
</gene>